<reference evidence="6 7" key="1">
    <citation type="submission" date="2020-08" db="EMBL/GenBank/DDBJ databases">
        <title>Genomic Encyclopedia of Type Strains, Phase IV (KMG-IV): sequencing the most valuable type-strain genomes for metagenomic binning, comparative biology and taxonomic classification.</title>
        <authorList>
            <person name="Goeker M."/>
        </authorList>
    </citation>
    <scope>NUCLEOTIDE SEQUENCE [LARGE SCALE GENOMIC DNA]</scope>
    <source>
        <strain evidence="6 7">DSM 22975</strain>
    </source>
</reference>
<feature type="domain" description="Plastocyanin-like" evidence="4">
    <location>
        <begin position="378"/>
        <end position="484"/>
    </location>
</feature>
<organism evidence="6 7">
    <name type="scientific">Tolumonas osonensis</name>
    <dbReference type="NCBI Taxonomy" id="675874"/>
    <lineage>
        <taxon>Bacteria</taxon>
        <taxon>Pseudomonadati</taxon>
        <taxon>Pseudomonadota</taxon>
        <taxon>Gammaproteobacteria</taxon>
        <taxon>Aeromonadales</taxon>
        <taxon>Aeromonadaceae</taxon>
        <taxon>Tolumonas</taxon>
    </lineage>
</organism>
<dbReference type="GO" id="GO:0047705">
    <property type="term" value="F:bilirubin oxidase activity"/>
    <property type="evidence" value="ECO:0007669"/>
    <property type="project" value="UniProtKB-EC"/>
</dbReference>
<keyword evidence="7" id="KW-1185">Reference proteome</keyword>
<dbReference type="PANTHER" id="PTHR11709">
    <property type="entry name" value="MULTI-COPPER OXIDASE"/>
    <property type="match status" value="1"/>
</dbReference>
<dbReference type="RefSeq" id="WP_188026825.1">
    <property type="nucleotide sequence ID" value="NZ_JACHGR010000006.1"/>
</dbReference>
<dbReference type="CDD" id="cd13902">
    <property type="entry name" value="CuRO_3_McoC_like"/>
    <property type="match status" value="1"/>
</dbReference>
<evidence type="ECO:0000313" key="7">
    <source>
        <dbReference type="Proteomes" id="UP000585721"/>
    </source>
</evidence>
<name>A0A841GLS8_9GAMM</name>
<dbReference type="InterPro" id="IPR045087">
    <property type="entry name" value="Cu-oxidase_fam"/>
</dbReference>
<dbReference type="InterPro" id="IPR011707">
    <property type="entry name" value="Cu-oxidase-like_N"/>
</dbReference>
<dbReference type="InterPro" id="IPR001117">
    <property type="entry name" value="Cu-oxidase_2nd"/>
</dbReference>
<keyword evidence="1" id="KW-0479">Metal-binding</keyword>
<evidence type="ECO:0000256" key="1">
    <source>
        <dbReference type="ARBA" id="ARBA00022723"/>
    </source>
</evidence>
<feature type="domain" description="Plastocyanin-like" evidence="3">
    <location>
        <begin position="225"/>
        <end position="320"/>
    </location>
</feature>
<dbReference type="CDD" id="cd13881">
    <property type="entry name" value="CuRO_2_McoC_like"/>
    <property type="match status" value="1"/>
</dbReference>
<comment type="caution">
    <text evidence="6">The sequence shown here is derived from an EMBL/GenBank/DDBJ whole genome shotgun (WGS) entry which is preliminary data.</text>
</comment>
<dbReference type="PANTHER" id="PTHR11709:SF2">
    <property type="entry name" value="MULTICOPPER OXIDASE LPR1"/>
    <property type="match status" value="1"/>
</dbReference>
<proteinExistence type="predicted"/>
<dbReference type="Gene3D" id="2.60.40.420">
    <property type="entry name" value="Cupredoxins - blue copper proteins"/>
    <property type="match status" value="3"/>
</dbReference>
<dbReference type="Pfam" id="PF00394">
    <property type="entry name" value="Cu-oxidase"/>
    <property type="match status" value="1"/>
</dbReference>
<accession>A0A841GLS8</accession>
<gene>
    <name evidence="6" type="ORF">HNR75_002021</name>
</gene>
<feature type="domain" description="Plastocyanin-like" evidence="5">
    <location>
        <begin position="79"/>
        <end position="190"/>
    </location>
</feature>
<keyword evidence="2 6" id="KW-0560">Oxidoreductase</keyword>
<evidence type="ECO:0000256" key="2">
    <source>
        <dbReference type="ARBA" id="ARBA00023002"/>
    </source>
</evidence>
<dbReference type="InterPro" id="IPR011706">
    <property type="entry name" value="Cu-oxidase_C"/>
</dbReference>
<dbReference type="SUPFAM" id="SSF49503">
    <property type="entry name" value="Cupredoxins"/>
    <property type="match status" value="3"/>
</dbReference>
<dbReference type="PROSITE" id="PS00080">
    <property type="entry name" value="MULTICOPPER_OXIDASE2"/>
    <property type="match status" value="1"/>
</dbReference>
<evidence type="ECO:0000259" key="4">
    <source>
        <dbReference type="Pfam" id="PF07731"/>
    </source>
</evidence>
<dbReference type="EC" id="1.3.3.5" evidence="6"/>
<protein>
    <submittedName>
        <fullName evidence="6">Bilirubin oxidase</fullName>
        <ecNumber evidence="6">1.3.3.5</ecNumber>
    </submittedName>
</protein>
<dbReference type="InterPro" id="IPR008972">
    <property type="entry name" value="Cupredoxin"/>
</dbReference>
<dbReference type="Pfam" id="PF07731">
    <property type="entry name" value="Cu-oxidase_2"/>
    <property type="match status" value="1"/>
</dbReference>
<dbReference type="InterPro" id="IPR002355">
    <property type="entry name" value="Cu_oxidase_Cu_BS"/>
</dbReference>
<evidence type="ECO:0000313" key="6">
    <source>
        <dbReference type="EMBL" id="MBB6056091.1"/>
    </source>
</evidence>
<dbReference type="EMBL" id="JACHGR010000006">
    <property type="protein sequence ID" value="MBB6056091.1"/>
    <property type="molecule type" value="Genomic_DNA"/>
</dbReference>
<dbReference type="Proteomes" id="UP000585721">
    <property type="component" value="Unassembled WGS sequence"/>
</dbReference>
<dbReference type="GO" id="GO:0005507">
    <property type="term" value="F:copper ion binding"/>
    <property type="evidence" value="ECO:0007669"/>
    <property type="project" value="InterPro"/>
</dbReference>
<dbReference type="AlphaFoldDB" id="A0A841GLS8"/>
<evidence type="ECO:0000259" key="3">
    <source>
        <dbReference type="Pfam" id="PF00394"/>
    </source>
</evidence>
<sequence>MLSRYLGILLLGAGSTFWSSFLSAQESMHGMMMPMMRAEEIKAPVLPHGAALQEVAKLANQSQQPNLFKADVTAAPAETEFVTGKKTTVWAYNGRVPGPLIEVQEGDTVEIRLINKLPQPTTIHWHGLPIPPEQDGNPMDPVLPGKELIYRFTLPEGSAGTYWYHPHPHEYTAEQVFRGLAAPFIVRAKNDPLKDIPERNLMISDLKLTPDGAIAGNDMNDWMNGREGQFVLVNGQYHPVVEVKGTERWRIWNATSARYLNLSLGGRKFTLVGTDGGLLEKPVRDLQTLLLSPAERIEIIVDAAGQEGKVSLFAEPYNRGKMGHVAAEKRIDIAAVNLLAGPSIAIPEVLRKIDDLGEAKAMKKMVFSEAMSMANGRHMMLFLINGKSFDMHRIDFISRLHETELWEIINNADMDHPFHVHGTQFQVVETERNGVRTPAPYRAWKDTVNVRRGETVRIKIRQDFPGLRMLHCHILEHEMLGMMAIQQVK</sequence>
<dbReference type="CDD" id="cd13855">
    <property type="entry name" value="CuRO_1_McoC_like"/>
    <property type="match status" value="1"/>
</dbReference>
<evidence type="ECO:0000259" key="5">
    <source>
        <dbReference type="Pfam" id="PF07732"/>
    </source>
</evidence>
<dbReference type="Pfam" id="PF07732">
    <property type="entry name" value="Cu-oxidase_3"/>
    <property type="match status" value="1"/>
</dbReference>